<dbReference type="AlphaFoldDB" id="A0A1G2H7Y7"/>
<protein>
    <recommendedName>
        <fullName evidence="4">Cell division protein FtsL</fullName>
    </recommendedName>
</protein>
<gene>
    <name evidence="2" type="ORF">A2827_01995</name>
</gene>
<sequence>MRNLRHKSAKKIIICDILFIGTILAFSAFYLFSANSLTSDGFAIDEMRSAIKNLNQEYYSLSVYAMDAKSIKNLERRVKDLNLERVDQVSYIKAKSSSPLVLGN</sequence>
<keyword evidence="1" id="KW-0472">Membrane</keyword>
<accession>A0A1G2H7Y7</accession>
<dbReference type="Proteomes" id="UP000177932">
    <property type="component" value="Unassembled WGS sequence"/>
</dbReference>
<dbReference type="STRING" id="1802158.A2827_01995"/>
<name>A0A1G2H7Y7_9BACT</name>
<dbReference type="EMBL" id="MHOD01000003">
    <property type="protein sequence ID" value="OGZ58582.1"/>
    <property type="molecule type" value="Genomic_DNA"/>
</dbReference>
<feature type="transmembrane region" description="Helical" evidence="1">
    <location>
        <begin position="12"/>
        <end position="32"/>
    </location>
</feature>
<reference evidence="2 3" key="1">
    <citation type="journal article" date="2016" name="Nat. Commun.">
        <title>Thousands of microbial genomes shed light on interconnected biogeochemical processes in an aquifer system.</title>
        <authorList>
            <person name="Anantharaman K."/>
            <person name="Brown C.T."/>
            <person name="Hug L.A."/>
            <person name="Sharon I."/>
            <person name="Castelle C.J."/>
            <person name="Probst A.J."/>
            <person name="Thomas B.C."/>
            <person name="Singh A."/>
            <person name="Wilkins M.J."/>
            <person name="Karaoz U."/>
            <person name="Brodie E.L."/>
            <person name="Williams K.H."/>
            <person name="Hubbard S.S."/>
            <person name="Banfield J.F."/>
        </authorList>
    </citation>
    <scope>NUCLEOTIDE SEQUENCE [LARGE SCALE GENOMIC DNA]</scope>
</reference>
<organism evidence="2 3">
    <name type="scientific">Candidatus Spechtbacteria bacterium RIFCSPHIGHO2_01_FULL_43_30</name>
    <dbReference type="NCBI Taxonomy" id="1802158"/>
    <lineage>
        <taxon>Bacteria</taxon>
        <taxon>Candidatus Spechtiibacteriota</taxon>
    </lineage>
</organism>
<evidence type="ECO:0000313" key="2">
    <source>
        <dbReference type="EMBL" id="OGZ58582.1"/>
    </source>
</evidence>
<evidence type="ECO:0000256" key="1">
    <source>
        <dbReference type="SAM" id="Phobius"/>
    </source>
</evidence>
<proteinExistence type="predicted"/>
<evidence type="ECO:0008006" key="4">
    <source>
        <dbReference type="Google" id="ProtNLM"/>
    </source>
</evidence>
<comment type="caution">
    <text evidence="2">The sequence shown here is derived from an EMBL/GenBank/DDBJ whole genome shotgun (WGS) entry which is preliminary data.</text>
</comment>
<keyword evidence="1" id="KW-0812">Transmembrane</keyword>
<keyword evidence="1" id="KW-1133">Transmembrane helix</keyword>
<evidence type="ECO:0000313" key="3">
    <source>
        <dbReference type="Proteomes" id="UP000177932"/>
    </source>
</evidence>